<proteinExistence type="predicted"/>
<protein>
    <recommendedName>
        <fullName evidence="1">VOC domain-containing protein</fullName>
    </recommendedName>
</protein>
<organism evidence="2 3">
    <name type="scientific">Massilia hydrophila</name>
    <dbReference type="NCBI Taxonomy" id="3044279"/>
    <lineage>
        <taxon>Bacteria</taxon>
        <taxon>Pseudomonadati</taxon>
        <taxon>Pseudomonadota</taxon>
        <taxon>Betaproteobacteria</taxon>
        <taxon>Burkholderiales</taxon>
        <taxon>Oxalobacteraceae</taxon>
        <taxon>Telluria group</taxon>
        <taxon>Massilia</taxon>
    </lineage>
</organism>
<dbReference type="Pfam" id="PF00903">
    <property type="entry name" value="Glyoxalase"/>
    <property type="match status" value="1"/>
</dbReference>
<dbReference type="Gene3D" id="3.10.180.10">
    <property type="entry name" value="2,3-Dihydroxybiphenyl 1,2-Dioxygenase, domain 1"/>
    <property type="match status" value="2"/>
</dbReference>
<dbReference type="SUPFAM" id="SSF54593">
    <property type="entry name" value="Glyoxalase/Bleomycin resistance protein/Dihydroxybiphenyl dioxygenase"/>
    <property type="match status" value="2"/>
</dbReference>
<sequence>MEKFRIGGFSEAVVVVTDPAPHFAAWIDVGGWRLRHEGACDPALAAAWGCPGEAGEEWLLGHPDCTNGHVRMVRLAHGAARPQIRADDQCWDSGGLFDLNVRVPEVEAAAAALRLRGWHGAAPPHQWDFGAVNVREWLAKGPDNVRLAVIERVAPPLRGFDHMKSMSQVFNSSQVVRDMEGALVFYCDVLGFRNAYSYAVPTLGPGPNLFGLPSSLAGQVGLQIGIVHPEGTMEGSIELVALTGAQGRDTAHEARPPNTGLAALRLPVRGMDAFAQHLDACGVAPEFGPLPMTMAPYGKVRMLGLRAPDGAWLEFYEPA</sequence>
<evidence type="ECO:0000313" key="2">
    <source>
        <dbReference type="EMBL" id="MCA1857350.1"/>
    </source>
</evidence>
<name>A0ABS7YCB8_9BURK</name>
<feature type="domain" description="VOC" evidence="1">
    <location>
        <begin position="165"/>
        <end position="318"/>
    </location>
</feature>
<keyword evidence="3" id="KW-1185">Reference proteome</keyword>
<comment type="caution">
    <text evidence="2">The sequence shown here is derived from an EMBL/GenBank/DDBJ whole genome shotgun (WGS) entry which is preliminary data.</text>
</comment>
<reference evidence="2 3" key="1">
    <citation type="submission" date="2021-07" db="EMBL/GenBank/DDBJ databases">
        <title>Characterization of Violacein-producing bacteria and related species.</title>
        <authorList>
            <person name="Wilson H.S."/>
            <person name="De Leon M.E."/>
        </authorList>
    </citation>
    <scope>NUCLEOTIDE SEQUENCE [LARGE SCALE GENOMIC DNA]</scope>
    <source>
        <strain evidence="2 3">HSC-2F05</strain>
    </source>
</reference>
<dbReference type="InterPro" id="IPR004360">
    <property type="entry name" value="Glyas_Fos-R_dOase_dom"/>
</dbReference>
<dbReference type="RefSeq" id="WP_225239566.1">
    <property type="nucleotide sequence ID" value="NZ_JAHYBX010000006.1"/>
</dbReference>
<accession>A0ABS7YCB8</accession>
<evidence type="ECO:0000259" key="1">
    <source>
        <dbReference type="PROSITE" id="PS51819"/>
    </source>
</evidence>
<evidence type="ECO:0000313" key="3">
    <source>
        <dbReference type="Proteomes" id="UP001198602"/>
    </source>
</evidence>
<dbReference type="InterPro" id="IPR029068">
    <property type="entry name" value="Glyas_Bleomycin-R_OHBP_Dase"/>
</dbReference>
<dbReference type="EMBL" id="JAHYBX010000006">
    <property type="protein sequence ID" value="MCA1857350.1"/>
    <property type="molecule type" value="Genomic_DNA"/>
</dbReference>
<dbReference type="PROSITE" id="PS51819">
    <property type="entry name" value="VOC"/>
    <property type="match status" value="1"/>
</dbReference>
<gene>
    <name evidence="2" type="ORF">LE190_15660</name>
</gene>
<dbReference type="InterPro" id="IPR037523">
    <property type="entry name" value="VOC_core"/>
</dbReference>
<dbReference type="Proteomes" id="UP001198602">
    <property type="component" value="Unassembled WGS sequence"/>
</dbReference>